<name>A0A0M0BRM8_9ARCH</name>
<dbReference type="EMBL" id="LFWV01000045">
    <property type="protein sequence ID" value="KON31015.1"/>
    <property type="molecule type" value="Genomic_DNA"/>
</dbReference>
<dbReference type="InterPro" id="IPR025721">
    <property type="entry name" value="Exosome_cplx_N_dom"/>
</dbReference>
<evidence type="ECO:0000313" key="3">
    <source>
        <dbReference type="EMBL" id="KON31015.1"/>
    </source>
</evidence>
<dbReference type="Gene3D" id="2.40.50.100">
    <property type="match status" value="1"/>
</dbReference>
<dbReference type="AlphaFoldDB" id="A0A0M0BRM8"/>
<evidence type="ECO:0000256" key="1">
    <source>
        <dbReference type="ARBA" id="ARBA00022835"/>
    </source>
</evidence>
<keyword evidence="1" id="KW-0271">Exosome</keyword>
<protein>
    <recommendedName>
        <fullName evidence="2">Exosome complex component N-terminal domain-containing protein</fullName>
    </recommendedName>
</protein>
<dbReference type="GO" id="GO:0000178">
    <property type="term" value="C:exosome (RNase complex)"/>
    <property type="evidence" value="ECO:0007669"/>
    <property type="project" value="UniProtKB-KW"/>
</dbReference>
<gene>
    <name evidence="3" type="ORF">AC478_03425</name>
</gene>
<dbReference type="Pfam" id="PF14382">
    <property type="entry name" value="ECR1_N"/>
    <property type="match status" value="1"/>
</dbReference>
<dbReference type="Proteomes" id="UP000054016">
    <property type="component" value="Unassembled WGS sequence"/>
</dbReference>
<feature type="domain" description="Exosome complex component N-terminal" evidence="2">
    <location>
        <begin position="13"/>
        <end position="46"/>
    </location>
</feature>
<dbReference type="SUPFAM" id="SSF110324">
    <property type="entry name" value="Ribosomal L27 protein-like"/>
    <property type="match status" value="1"/>
</dbReference>
<feature type="non-terminal residue" evidence="3">
    <location>
        <position position="93"/>
    </location>
</feature>
<reference evidence="4" key="1">
    <citation type="submission" date="2015-06" db="EMBL/GenBank/DDBJ databases">
        <title>New insights into the roles of widespread benthic archaea in carbon and nitrogen cycling.</title>
        <authorList>
            <person name="Lazar C.S."/>
            <person name="Baker B.J."/>
            <person name="Seitz K.W."/>
            <person name="Hyde A.S."/>
            <person name="Dick G.J."/>
            <person name="Hinrichs K.-U."/>
            <person name="Teske A.P."/>
        </authorList>
    </citation>
    <scope>NUCLEOTIDE SEQUENCE [LARGE SCALE GENOMIC DNA]</scope>
</reference>
<organism evidence="3 4">
    <name type="scientific">miscellaneous Crenarchaeota group-1 archaeon SG8-32-3</name>
    <dbReference type="NCBI Taxonomy" id="1685125"/>
    <lineage>
        <taxon>Archaea</taxon>
        <taxon>Candidatus Bathyarchaeota</taxon>
        <taxon>MCG-1</taxon>
    </lineage>
</organism>
<sequence>MNEKASGQKSGTLVLPGERLGVIEEFIPDSGTYVKEGVIYSKIVGRALMDLLSKRVSVYPLIHGSPVPKVSAIVIGQVGNAQSDNVLVRIFKI</sequence>
<evidence type="ECO:0000259" key="2">
    <source>
        <dbReference type="Pfam" id="PF14382"/>
    </source>
</evidence>
<comment type="caution">
    <text evidence="3">The sequence shown here is derived from an EMBL/GenBank/DDBJ whole genome shotgun (WGS) entry which is preliminary data.</text>
</comment>
<evidence type="ECO:0000313" key="4">
    <source>
        <dbReference type="Proteomes" id="UP000054016"/>
    </source>
</evidence>
<accession>A0A0M0BRM8</accession>
<proteinExistence type="predicted"/>